<dbReference type="Gene3D" id="3.30.450.40">
    <property type="match status" value="1"/>
</dbReference>
<reference evidence="2 3" key="1">
    <citation type="submission" date="2006-02" db="EMBL/GenBank/DDBJ databases">
        <authorList>
            <person name="Pinhassi J."/>
            <person name="Pedros-Alio C."/>
            <person name="Ferriera S."/>
            <person name="Johnson J."/>
            <person name="Kravitz S."/>
            <person name="Halpern A."/>
            <person name="Remington K."/>
            <person name="Beeson K."/>
            <person name="Tran B."/>
            <person name="Rogers Y.-H."/>
            <person name="Friedman R."/>
            <person name="Venter J.C."/>
        </authorList>
    </citation>
    <scope>NUCLEOTIDE SEQUENCE [LARGE SCALE GENOMIC DNA]</scope>
    <source>
        <strain evidence="2 3">MED297</strain>
    </source>
</reference>
<dbReference type="SUPFAM" id="SSF55073">
    <property type="entry name" value="Nucleotide cyclase"/>
    <property type="match status" value="1"/>
</dbReference>
<dbReference type="InterPro" id="IPR000160">
    <property type="entry name" value="GGDEF_dom"/>
</dbReference>
<evidence type="ECO:0000259" key="1">
    <source>
        <dbReference type="PROSITE" id="PS50887"/>
    </source>
</evidence>
<dbReference type="HOGENOM" id="CLU_396836_0_0_6"/>
<dbReference type="InterPro" id="IPR003018">
    <property type="entry name" value="GAF"/>
</dbReference>
<dbReference type="SUPFAM" id="SSF48452">
    <property type="entry name" value="TPR-like"/>
    <property type="match status" value="1"/>
</dbReference>
<dbReference type="STRING" id="314283.MED297_10901"/>
<dbReference type="Gene3D" id="3.30.70.270">
    <property type="match status" value="1"/>
</dbReference>
<keyword evidence="3" id="KW-1185">Reference proteome</keyword>
<dbReference type="Proteomes" id="UP000005953">
    <property type="component" value="Unassembled WGS sequence"/>
</dbReference>
<dbReference type="InterPro" id="IPR011990">
    <property type="entry name" value="TPR-like_helical_dom_sf"/>
</dbReference>
<dbReference type="SMART" id="SM00267">
    <property type="entry name" value="GGDEF"/>
    <property type="match status" value="1"/>
</dbReference>
<dbReference type="Pfam" id="PF00990">
    <property type="entry name" value="GGDEF"/>
    <property type="match status" value="1"/>
</dbReference>
<gene>
    <name evidence="2" type="ORF">MED297_10901</name>
</gene>
<dbReference type="InterPro" id="IPR029016">
    <property type="entry name" value="GAF-like_dom_sf"/>
</dbReference>
<dbReference type="GO" id="GO:0071111">
    <property type="term" value="F:cyclic-guanylate-specific phosphodiesterase activity"/>
    <property type="evidence" value="ECO:0007669"/>
    <property type="project" value="InterPro"/>
</dbReference>
<organism evidence="2 3">
    <name type="scientific">Reinekea blandensis MED297</name>
    <dbReference type="NCBI Taxonomy" id="314283"/>
    <lineage>
        <taxon>Bacteria</taxon>
        <taxon>Pseudomonadati</taxon>
        <taxon>Pseudomonadota</taxon>
        <taxon>Gammaproteobacteria</taxon>
        <taxon>Oceanospirillales</taxon>
        <taxon>Saccharospirillaceae</taxon>
        <taxon>Reinekea</taxon>
    </lineage>
</organism>
<dbReference type="EMBL" id="AAOE01000002">
    <property type="protein sequence ID" value="EAR11014.1"/>
    <property type="molecule type" value="Genomic_DNA"/>
</dbReference>
<dbReference type="OrthoDB" id="6189427at2"/>
<dbReference type="PROSITE" id="PS50887">
    <property type="entry name" value="GGDEF"/>
    <property type="match status" value="1"/>
</dbReference>
<evidence type="ECO:0000313" key="3">
    <source>
        <dbReference type="Proteomes" id="UP000005953"/>
    </source>
</evidence>
<dbReference type="CDD" id="cd01949">
    <property type="entry name" value="GGDEF"/>
    <property type="match status" value="1"/>
</dbReference>
<dbReference type="RefSeq" id="WP_008041679.1">
    <property type="nucleotide sequence ID" value="NZ_CH724149.1"/>
</dbReference>
<sequence>MNQDRLQRDLIGLIEQTHLDPTQARLTAEKAILWAGRNGWVNIMALANLVAGRAHASQSAFDSAVECYQRASTLFKDVDDIQRVAESFHGLSAVYLRKGEFSLALEQLRKALTWLNRLEEEHSLVAVVRMQLSQTLMNLGYWSDAEQELLSLGEGLDVSDQQLAEYQLALLRLVFFRGDQRAVREQLQLCREMILSLDNDRFRMPLDYYSARYVCKYQKVRQGEKELTRLWQDANKSDIQILYLAYEAAVDLLQSDYPQRGIFWLTELLTQTALPLSLKQQIHLALANFFVAHLSHELANEHFQSAARLTNTIRESEINQQWARYRADDMFHELRSQLAQHKKNNQILAQSNALLQAVNRIAMAVNAALDQHSLLTRLREQLEGWVSAEIIGIGELRDEELIFDCLLDGERRIPSNRLSMSETRAWSVKAIQQGRILFDNDFVFKDEILMEEAPNVARSVAFVPLKCENRVIGLLTLQSRQSQAFDNRCISLLEYIAPVIGIAFANQINFRRTIELSGQVSRHKQELHDVRQLMAHMVDHDELTGLPNRTSLPAHFERWISQAPFHCLLIRIANLADINKGLGYGSDEDVVKILGQRLRNRLRPDDLLIRMSNDEFLLLVGQMETRESLIDFARQLSELTVQPLRAREQTVDAKPAIGIVTYPEHGETLEEVLSMLTIATDHALSDETNVFTLE</sequence>
<dbReference type="AlphaFoldDB" id="A4BAQ8"/>
<accession>A4BAQ8</accession>
<dbReference type="InterPro" id="IPR043128">
    <property type="entry name" value="Rev_trsase/Diguanyl_cyclase"/>
</dbReference>
<name>A4BAQ8_9GAMM</name>
<feature type="domain" description="GGDEF" evidence="1">
    <location>
        <begin position="563"/>
        <end position="694"/>
    </location>
</feature>
<dbReference type="InterPro" id="IPR050706">
    <property type="entry name" value="Cyclic-di-GMP_PDE-like"/>
</dbReference>
<dbReference type="InterPro" id="IPR029787">
    <property type="entry name" value="Nucleotide_cyclase"/>
</dbReference>
<proteinExistence type="predicted"/>
<evidence type="ECO:0000313" key="2">
    <source>
        <dbReference type="EMBL" id="EAR11014.1"/>
    </source>
</evidence>
<dbReference type="Gene3D" id="1.25.40.10">
    <property type="entry name" value="Tetratricopeptide repeat domain"/>
    <property type="match status" value="1"/>
</dbReference>
<comment type="caution">
    <text evidence="2">The sequence shown here is derived from an EMBL/GenBank/DDBJ whole genome shotgun (WGS) entry which is preliminary data.</text>
</comment>
<protein>
    <recommendedName>
        <fullName evidence="1">GGDEF domain-containing protein</fullName>
    </recommendedName>
</protein>
<dbReference type="PANTHER" id="PTHR33121">
    <property type="entry name" value="CYCLIC DI-GMP PHOSPHODIESTERASE PDEF"/>
    <property type="match status" value="1"/>
</dbReference>
<dbReference type="PANTHER" id="PTHR33121:SF70">
    <property type="entry name" value="SIGNALING PROTEIN YKOW"/>
    <property type="match status" value="1"/>
</dbReference>
<dbReference type="SUPFAM" id="SSF55781">
    <property type="entry name" value="GAF domain-like"/>
    <property type="match status" value="1"/>
</dbReference>
<dbReference type="NCBIfam" id="TIGR00254">
    <property type="entry name" value="GGDEF"/>
    <property type="match status" value="1"/>
</dbReference>
<dbReference type="Pfam" id="PF13185">
    <property type="entry name" value="GAF_2"/>
    <property type="match status" value="1"/>
</dbReference>